<name>A0A2A3YML6_9MICO</name>
<dbReference type="Pfam" id="PF08327">
    <property type="entry name" value="AHSA1"/>
    <property type="match status" value="1"/>
</dbReference>
<dbReference type="EMBL" id="NRGR01000005">
    <property type="protein sequence ID" value="PCC40523.1"/>
    <property type="molecule type" value="Genomic_DNA"/>
</dbReference>
<evidence type="ECO:0000313" key="4">
    <source>
        <dbReference type="Proteomes" id="UP000218598"/>
    </source>
</evidence>
<protein>
    <submittedName>
        <fullName evidence="3">ATPase</fullName>
    </submittedName>
</protein>
<evidence type="ECO:0000256" key="1">
    <source>
        <dbReference type="ARBA" id="ARBA00006817"/>
    </source>
</evidence>
<accession>A0A2A3YML6</accession>
<feature type="domain" description="Activator of Hsp90 ATPase homologue 1/2-like C-terminal" evidence="2">
    <location>
        <begin position="36"/>
        <end position="107"/>
    </location>
</feature>
<gene>
    <name evidence="3" type="ORF">CIK66_01690</name>
</gene>
<dbReference type="InterPro" id="IPR013538">
    <property type="entry name" value="ASHA1/2-like_C"/>
</dbReference>
<comment type="caution">
    <text evidence="3">The sequence shown here is derived from an EMBL/GenBank/DDBJ whole genome shotgun (WGS) entry which is preliminary data.</text>
</comment>
<evidence type="ECO:0000313" key="3">
    <source>
        <dbReference type="EMBL" id="PCC40523.1"/>
    </source>
</evidence>
<sequence length="247" mass="25783">MSSSTPTPETQLTEVTRTVAPAKNGNTVSLAQTFPVDPEELWSALTIGSHLEVWFGRASGEVVEGGAYTLPDMETHGSVLAVEAPRRLLLSWEFGNSRSEMELLVTPAEETGADGDAPAADVASAEGAAAGTAAEAGTVGTAAPRTRFELRHTVPADAHWATFGPAATGCGWDGALYGLALHLQDPSADLMGRLGRFANSPEGAEFTRATADAWYEAHVASGADKKPARKASVRTAAFYLGEEPDLS</sequence>
<dbReference type="OrthoDB" id="8117292at2"/>
<dbReference type="RefSeq" id="WP_096196329.1">
    <property type="nucleotide sequence ID" value="NZ_JBQQIH010000021.1"/>
</dbReference>
<evidence type="ECO:0000259" key="2">
    <source>
        <dbReference type="Pfam" id="PF08327"/>
    </source>
</evidence>
<comment type="similarity">
    <text evidence="1">Belongs to the AHA1 family.</text>
</comment>
<dbReference type="SUPFAM" id="SSF55961">
    <property type="entry name" value="Bet v1-like"/>
    <property type="match status" value="1"/>
</dbReference>
<keyword evidence="4" id="KW-1185">Reference proteome</keyword>
<proteinExistence type="inferred from homology"/>
<reference evidence="3 4" key="1">
    <citation type="journal article" date="2017" name="Elife">
        <title>Extensive horizontal gene transfer in cheese-associated bacteria.</title>
        <authorList>
            <person name="Bonham K.S."/>
            <person name="Wolfe B.E."/>
            <person name="Dutton R.J."/>
        </authorList>
    </citation>
    <scope>NUCLEOTIDE SEQUENCE [LARGE SCALE GENOMIC DNA]</scope>
    <source>
        <strain evidence="3 4">341_9</strain>
    </source>
</reference>
<dbReference type="InterPro" id="IPR023393">
    <property type="entry name" value="START-like_dom_sf"/>
</dbReference>
<dbReference type="Gene3D" id="3.30.530.20">
    <property type="match status" value="1"/>
</dbReference>
<dbReference type="Proteomes" id="UP000218598">
    <property type="component" value="Unassembled WGS sequence"/>
</dbReference>
<organism evidence="3 4">
    <name type="scientific">Brachybacterium alimentarium</name>
    <dbReference type="NCBI Taxonomy" id="47845"/>
    <lineage>
        <taxon>Bacteria</taxon>
        <taxon>Bacillati</taxon>
        <taxon>Actinomycetota</taxon>
        <taxon>Actinomycetes</taxon>
        <taxon>Micrococcales</taxon>
        <taxon>Dermabacteraceae</taxon>
        <taxon>Brachybacterium</taxon>
    </lineage>
</organism>
<dbReference type="AlphaFoldDB" id="A0A2A3YML6"/>